<keyword evidence="1" id="KW-0472">Membrane</keyword>
<accession>A0ABW4P934</accession>
<comment type="caution">
    <text evidence="2">The sequence shown here is derived from an EMBL/GenBank/DDBJ whole genome shotgun (WGS) entry which is preliminary data.</text>
</comment>
<dbReference type="Proteomes" id="UP001597286">
    <property type="component" value="Unassembled WGS sequence"/>
</dbReference>
<keyword evidence="1" id="KW-0812">Transmembrane</keyword>
<dbReference type="RefSeq" id="WP_378487492.1">
    <property type="nucleotide sequence ID" value="NZ_JBHUFB010000020.1"/>
</dbReference>
<reference evidence="3" key="1">
    <citation type="journal article" date="2019" name="Int. J. Syst. Evol. Microbiol.">
        <title>The Global Catalogue of Microorganisms (GCM) 10K type strain sequencing project: providing services to taxonomists for standard genome sequencing and annotation.</title>
        <authorList>
            <consortium name="The Broad Institute Genomics Platform"/>
            <consortium name="The Broad Institute Genome Sequencing Center for Infectious Disease"/>
            <person name="Wu L."/>
            <person name="Ma J."/>
        </authorList>
    </citation>
    <scope>NUCLEOTIDE SEQUENCE [LARGE SCALE GENOMIC DNA]</scope>
    <source>
        <strain evidence="3">DT72</strain>
    </source>
</reference>
<name>A0ABW4P934_9NOCA</name>
<gene>
    <name evidence="2" type="ORF">ACFSJG_22720</name>
</gene>
<dbReference type="EMBL" id="JBHUFB010000020">
    <property type="protein sequence ID" value="MFD1815042.1"/>
    <property type="molecule type" value="Genomic_DNA"/>
</dbReference>
<evidence type="ECO:0000256" key="1">
    <source>
        <dbReference type="SAM" id="Phobius"/>
    </source>
</evidence>
<feature type="transmembrane region" description="Helical" evidence="1">
    <location>
        <begin position="16"/>
        <end position="38"/>
    </location>
</feature>
<feature type="transmembrane region" description="Helical" evidence="1">
    <location>
        <begin position="117"/>
        <end position="133"/>
    </location>
</feature>
<sequence>MSEQPAVRPRLVDVAYWLWLVAAGLLVLFGLLALTASGDTLRTSFVEAGAEPDVADSLVTLLRGTGVLGIAVGLGTGALAGPVRAGHAGFRRAEVALSGVYAVIQVLSVAVGVGQPQMLLCALLMVVAGVLVYRPSVRDWFVRD</sequence>
<organism evidence="2 3">
    <name type="scientific">Rhodococcus gannanensis</name>
    <dbReference type="NCBI Taxonomy" id="1960308"/>
    <lineage>
        <taxon>Bacteria</taxon>
        <taxon>Bacillati</taxon>
        <taxon>Actinomycetota</taxon>
        <taxon>Actinomycetes</taxon>
        <taxon>Mycobacteriales</taxon>
        <taxon>Nocardiaceae</taxon>
        <taxon>Rhodococcus</taxon>
    </lineage>
</organism>
<proteinExistence type="predicted"/>
<feature type="transmembrane region" description="Helical" evidence="1">
    <location>
        <begin position="58"/>
        <end position="81"/>
    </location>
</feature>
<keyword evidence="1" id="KW-1133">Transmembrane helix</keyword>
<protein>
    <submittedName>
        <fullName evidence="2">Uncharacterized protein</fullName>
    </submittedName>
</protein>
<evidence type="ECO:0000313" key="2">
    <source>
        <dbReference type="EMBL" id="MFD1815042.1"/>
    </source>
</evidence>
<evidence type="ECO:0000313" key="3">
    <source>
        <dbReference type="Proteomes" id="UP001597286"/>
    </source>
</evidence>
<keyword evidence="3" id="KW-1185">Reference proteome</keyword>